<feature type="non-terminal residue" evidence="2">
    <location>
        <position position="124"/>
    </location>
</feature>
<gene>
    <name evidence="2" type="ORF">g.50279</name>
</gene>
<organism evidence="2">
    <name type="scientific">Cuerna arida</name>
    <dbReference type="NCBI Taxonomy" id="1464854"/>
    <lineage>
        <taxon>Eukaryota</taxon>
        <taxon>Metazoa</taxon>
        <taxon>Ecdysozoa</taxon>
        <taxon>Arthropoda</taxon>
        <taxon>Hexapoda</taxon>
        <taxon>Insecta</taxon>
        <taxon>Pterygota</taxon>
        <taxon>Neoptera</taxon>
        <taxon>Paraneoptera</taxon>
        <taxon>Hemiptera</taxon>
        <taxon>Auchenorrhyncha</taxon>
        <taxon>Membracoidea</taxon>
        <taxon>Cicadellidae</taxon>
        <taxon>Cicadellinae</taxon>
        <taxon>Proconiini</taxon>
        <taxon>Cuerna</taxon>
    </lineage>
</organism>
<name>A0A1B6EV58_9HEMI</name>
<feature type="non-terminal residue" evidence="2">
    <location>
        <position position="1"/>
    </location>
</feature>
<dbReference type="EMBL" id="GECZ01027914">
    <property type="protein sequence ID" value="JAS41855.1"/>
    <property type="molecule type" value="Transcribed_RNA"/>
</dbReference>
<evidence type="ECO:0000256" key="1">
    <source>
        <dbReference type="SAM" id="MobiDB-lite"/>
    </source>
</evidence>
<dbReference type="AlphaFoldDB" id="A0A1B6EV58"/>
<reference evidence="2" key="1">
    <citation type="submission" date="2015-11" db="EMBL/GenBank/DDBJ databases">
        <title>De novo transcriptome assembly of four potential Pierce s Disease insect vectors from Arizona vineyards.</title>
        <authorList>
            <person name="Tassone E.E."/>
        </authorList>
    </citation>
    <scope>NUCLEOTIDE SEQUENCE</scope>
</reference>
<sequence length="124" mass="13705">SYSREALNADYDACENSSFKYGSYKNIKELSDLNHNQSKSKSRYSTMQSFDGRKSNSLMNLYGNSNENNSDLGNLGKQIPRRVASPAILRNMSSPSGPGSLPPGLFAKRRQNHFDDTASDISST</sequence>
<proteinExistence type="predicted"/>
<evidence type="ECO:0000313" key="2">
    <source>
        <dbReference type="EMBL" id="JAS41855.1"/>
    </source>
</evidence>
<feature type="compositionally biased region" description="Low complexity" evidence="1">
    <location>
        <begin position="93"/>
        <end position="105"/>
    </location>
</feature>
<protein>
    <submittedName>
        <fullName evidence="2">Uncharacterized protein</fullName>
    </submittedName>
</protein>
<feature type="region of interest" description="Disordered" evidence="1">
    <location>
        <begin position="55"/>
        <end position="124"/>
    </location>
</feature>
<accession>A0A1B6EV58</accession>
<feature type="compositionally biased region" description="Polar residues" evidence="1">
    <location>
        <begin position="55"/>
        <end position="72"/>
    </location>
</feature>